<keyword evidence="3" id="KW-0808">Transferase</keyword>
<dbReference type="FunFam" id="3.30.450.40:FF:000008">
    <property type="entry name" value="GAF domain-containing proteins"/>
    <property type="match status" value="1"/>
</dbReference>
<dbReference type="EMBL" id="LWDV01000007">
    <property type="protein sequence ID" value="OCL27661.1"/>
    <property type="molecule type" value="Genomic_DNA"/>
</dbReference>
<dbReference type="InterPro" id="IPR000614">
    <property type="entry name" value="FRMsr_CS"/>
</dbReference>
<dbReference type="Proteomes" id="UP000093514">
    <property type="component" value="Unassembled WGS sequence"/>
</dbReference>
<feature type="domain" description="GAF" evidence="2">
    <location>
        <begin position="36"/>
        <end position="147"/>
    </location>
</feature>
<dbReference type="PANTHER" id="PTHR21021">
    <property type="entry name" value="GAF/PUTATIVE CYTOSKELETAL PROTEIN"/>
    <property type="match status" value="1"/>
</dbReference>
<comment type="similarity">
    <text evidence="1">Belongs to the free Met sulfoxide reductase family.</text>
</comment>
<dbReference type="AlphaFoldDB" id="A0A1C0ABB7"/>
<dbReference type="GO" id="GO:0033745">
    <property type="term" value="F:L-methionine-(R)-S-oxide reductase activity"/>
    <property type="evidence" value="ECO:0007669"/>
    <property type="project" value="TreeGrafter"/>
</dbReference>
<evidence type="ECO:0000313" key="3">
    <source>
        <dbReference type="EMBL" id="OCL27661.1"/>
    </source>
</evidence>
<reference evidence="4" key="1">
    <citation type="submission" date="2016-07" db="EMBL/GenBank/DDBJ databases">
        <authorList>
            <person name="Florea S."/>
            <person name="Webb J.S."/>
            <person name="Jaromczyk J."/>
            <person name="Schardl C.L."/>
        </authorList>
    </citation>
    <scope>NUCLEOTIDE SEQUENCE [LARGE SCALE GENOMIC DNA]</scope>
    <source>
        <strain evidence="4">Z6</strain>
    </source>
</reference>
<evidence type="ECO:0000259" key="2">
    <source>
        <dbReference type="Pfam" id="PF13185"/>
    </source>
</evidence>
<proteinExistence type="inferred from homology"/>
<dbReference type="PROSITE" id="PS01320">
    <property type="entry name" value="UPF0067"/>
    <property type="match status" value="1"/>
</dbReference>
<comment type="caution">
    <text evidence="3">The sequence shown here is derived from an EMBL/GenBank/DDBJ whole genome shotgun (WGS) entry which is preliminary data.</text>
</comment>
<dbReference type="Pfam" id="PF13185">
    <property type="entry name" value="GAF_2"/>
    <property type="match status" value="1"/>
</dbReference>
<gene>
    <name evidence="3" type="ORF">U472_03670</name>
</gene>
<dbReference type="InterPro" id="IPR051330">
    <property type="entry name" value="Phosphatase_reg/MetRdx"/>
</dbReference>
<dbReference type="Gene3D" id="3.30.450.40">
    <property type="match status" value="1"/>
</dbReference>
<dbReference type="SUPFAM" id="SSF55781">
    <property type="entry name" value="GAF domain-like"/>
    <property type="match status" value="1"/>
</dbReference>
<dbReference type="GO" id="GO:0005829">
    <property type="term" value="C:cytosol"/>
    <property type="evidence" value="ECO:0007669"/>
    <property type="project" value="TreeGrafter"/>
</dbReference>
<name>A0A1C0ABB7_9FIRM</name>
<accession>A0A1C0ABB7</accession>
<evidence type="ECO:0000256" key="1">
    <source>
        <dbReference type="ARBA" id="ARBA00038454"/>
    </source>
</evidence>
<sequence length="159" mass="17725">MDMTKEEIYQNIILQVKGLTSAESDLMANLANVSAVLYNNLEEVNWAGFYLWKEDQLVLGPFQGKSACVRIAKGKGVCGTSVEKKETLVVKDVHDFSGHIACDAASSSEIVVPIIIDNQIKGVLDIDSPIKARFDEVDQKYLEEVVSILIKETEWRYSI</sequence>
<evidence type="ECO:0000313" key="4">
    <source>
        <dbReference type="Proteomes" id="UP000093514"/>
    </source>
</evidence>
<protein>
    <submittedName>
        <fullName evidence="3">Histidine kinase</fullName>
    </submittedName>
</protein>
<dbReference type="GO" id="GO:0016301">
    <property type="term" value="F:kinase activity"/>
    <property type="evidence" value="ECO:0007669"/>
    <property type="project" value="UniProtKB-KW"/>
</dbReference>
<keyword evidence="3" id="KW-0418">Kinase</keyword>
<organism evidence="3 4">
    <name type="scientific">Orenia metallireducens</name>
    <dbReference type="NCBI Taxonomy" id="1413210"/>
    <lineage>
        <taxon>Bacteria</taxon>
        <taxon>Bacillati</taxon>
        <taxon>Bacillota</taxon>
        <taxon>Clostridia</taxon>
        <taxon>Halanaerobiales</taxon>
        <taxon>Halobacteroidaceae</taxon>
        <taxon>Orenia</taxon>
    </lineage>
</organism>
<dbReference type="PANTHER" id="PTHR21021:SF15">
    <property type="entry name" value="FREE METHIONINE-R-SULFOXIDE REDUCTASE"/>
    <property type="match status" value="1"/>
</dbReference>
<dbReference type="InterPro" id="IPR029016">
    <property type="entry name" value="GAF-like_dom_sf"/>
</dbReference>
<reference evidence="3 4" key="2">
    <citation type="submission" date="2016-08" db="EMBL/GenBank/DDBJ databases">
        <title>Orenia metallireducens sp. nov. strain Z6, a Novel Metal-reducing Firmicute from the Deep Subsurface.</title>
        <authorList>
            <person name="Maxim B.I."/>
            <person name="Kenneth K."/>
            <person name="Flynn T.M."/>
            <person name="Oloughlin E.J."/>
            <person name="Locke R.A."/>
            <person name="Weber J.R."/>
            <person name="Egan S.M."/>
            <person name="Mackie R.I."/>
            <person name="Cann I.K."/>
        </authorList>
    </citation>
    <scope>NUCLEOTIDE SEQUENCE [LARGE SCALE GENOMIC DNA]</scope>
    <source>
        <strain evidence="3 4">Z6</strain>
    </source>
</reference>
<keyword evidence="4" id="KW-1185">Reference proteome</keyword>
<dbReference type="InterPro" id="IPR003018">
    <property type="entry name" value="GAF"/>
</dbReference>